<dbReference type="InterPro" id="IPR036844">
    <property type="entry name" value="Hint_dom_sf"/>
</dbReference>
<dbReference type="PROSITE" id="PS50818">
    <property type="entry name" value="INTEIN_C_TER"/>
    <property type="match status" value="1"/>
</dbReference>
<dbReference type="Proteomes" id="UP000263753">
    <property type="component" value="Chromosome"/>
</dbReference>
<dbReference type="GO" id="GO:0016539">
    <property type="term" value="P:intein-mediated protein splicing"/>
    <property type="evidence" value="ECO:0007669"/>
    <property type="project" value="InterPro"/>
</dbReference>
<dbReference type="InterPro" id="IPR053786">
    <property type="entry name" value="LEPRxLL_CS"/>
</dbReference>
<dbReference type="NCBIfam" id="NF012209">
    <property type="entry name" value="LEPR-8K"/>
    <property type="match status" value="1"/>
</dbReference>
<dbReference type="InterPro" id="IPR030934">
    <property type="entry name" value="Intein_C"/>
</dbReference>
<dbReference type="KEGG" id="achi:CDG60_05945"/>
<proteinExistence type="predicted"/>
<dbReference type="InterPro" id="IPR006141">
    <property type="entry name" value="Intein_N"/>
</dbReference>
<dbReference type="SMART" id="SM00306">
    <property type="entry name" value="HintN"/>
    <property type="match status" value="1"/>
</dbReference>
<dbReference type="InterPro" id="IPR003587">
    <property type="entry name" value="Hint_dom_N"/>
</dbReference>
<dbReference type="RefSeq" id="WP_087513230.1">
    <property type="nucleotide sequence ID" value="NZ_CP032134.1"/>
</dbReference>
<sequence length="394" mass="45073">MSRNNKHAVNEQMWTIKQLEPKLLLSADLMSGKHEITGNIEKSGEQKQYEFIVTEKTKFIIDITKSLEEQAKNTVTLFNDILMVARNSIYDKKASIALDIKNNIESLEELITKHSRDDLFGDPMWKKMIDDVFDRNQLEQKIPYATSCFVAGTVVHTDKGLVPIEQLKVGDMVLSMLESGSTKDKAYKRVVKTFKSKQKQLIMSPVGDIYCTDNHPFGTKDEGWKAAKILDMNTDLVYALGMDCAGCYDYPQYVTNGKGYWRDLYEIGGLYLLPTPIEGVAVCLESNDYNIRSENHASLIDFRNGQQQYIYSDEGFSDLYELSPDKYSEVAKDIYSHIFYDALSGEGVGEPFSDYVYNIEVEDYHTYFVGEYGYWVHNANCQQVVKEIVTKTRI</sequence>
<reference evidence="3" key="1">
    <citation type="submission" date="2018-09" db="EMBL/GenBank/DDBJ databases">
        <title>The complete genome of Acinetobacter sp. strain WCHAc010005.</title>
        <authorList>
            <person name="Hu Y."/>
            <person name="Long H."/>
            <person name="Feng Y."/>
            <person name="Zong Z."/>
        </authorList>
    </citation>
    <scope>NUCLEOTIDE SEQUENCE [LARGE SCALE GENOMIC DNA]</scope>
    <source>
        <strain evidence="3">WCHAc010005</strain>
    </source>
</reference>
<dbReference type="PROSITE" id="PS50817">
    <property type="entry name" value="INTEIN_N_TER"/>
    <property type="match status" value="1"/>
</dbReference>
<evidence type="ECO:0000259" key="1">
    <source>
        <dbReference type="SMART" id="SM00306"/>
    </source>
</evidence>
<evidence type="ECO:0000313" key="2">
    <source>
        <dbReference type="EMBL" id="AXY56152.1"/>
    </source>
</evidence>
<evidence type="ECO:0000313" key="3">
    <source>
        <dbReference type="Proteomes" id="UP000263753"/>
    </source>
</evidence>
<dbReference type="EMBL" id="CP032134">
    <property type="protein sequence ID" value="AXY56152.1"/>
    <property type="molecule type" value="Genomic_DNA"/>
</dbReference>
<organism evidence="2 3">
    <name type="scientific">Acinetobacter chinensis</name>
    <dbReference type="NCBI Taxonomy" id="2004650"/>
    <lineage>
        <taxon>Bacteria</taxon>
        <taxon>Pseudomonadati</taxon>
        <taxon>Pseudomonadota</taxon>
        <taxon>Gammaproteobacteria</taxon>
        <taxon>Moraxellales</taxon>
        <taxon>Moraxellaceae</taxon>
        <taxon>Acinetobacter</taxon>
    </lineage>
</organism>
<gene>
    <name evidence="2" type="ORF">CDG60_05945</name>
</gene>
<dbReference type="Gene3D" id="2.170.16.10">
    <property type="entry name" value="Hedgehog/Intein (Hint) domain"/>
    <property type="match status" value="2"/>
</dbReference>
<protein>
    <submittedName>
        <fullName evidence="2">LEPR-XLL domain-containing protein</fullName>
    </submittedName>
</protein>
<dbReference type="NCBIfam" id="TIGR01443">
    <property type="entry name" value="intein_Cterm"/>
    <property type="match status" value="1"/>
</dbReference>
<name>A0A3B7LTH2_9GAMM</name>
<dbReference type="AlphaFoldDB" id="A0A3B7LTH2"/>
<dbReference type="SUPFAM" id="SSF51294">
    <property type="entry name" value="Hedgehog/intein (Hint) domain"/>
    <property type="match status" value="1"/>
</dbReference>
<accession>A0A3B7LTH2</accession>
<feature type="domain" description="Hint" evidence="1">
    <location>
        <begin position="146"/>
        <end position="240"/>
    </location>
</feature>